<dbReference type="PROSITE" id="PS00688">
    <property type="entry name" value="SIGMA54_INTERACT_3"/>
    <property type="match status" value="1"/>
</dbReference>
<dbReference type="PROSITE" id="PS00675">
    <property type="entry name" value="SIGMA54_INTERACT_1"/>
    <property type="match status" value="1"/>
</dbReference>
<reference evidence="8 10" key="1">
    <citation type="submission" date="2019-09" db="EMBL/GenBank/DDBJ databases">
        <title>Genome sequence of Clostridium sp. EA1.</title>
        <authorList>
            <person name="Poehlein A."/>
            <person name="Bengelsdorf F.R."/>
            <person name="Daniel R."/>
        </authorList>
    </citation>
    <scope>NUCLEOTIDE SEQUENCE [LARGE SCALE GENOMIC DNA]</scope>
    <source>
        <strain evidence="8 10">EA1</strain>
    </source>
</reference>
<proteinExistence type="predicted"/>
<dbReference type="KEGG" id="cfem:HCR03_15960"/>
<dbReference type="PROSITE" id="PS50112">
    <property type="entry name" value="PAS"/>
    <property type="match status" value="1"/>
</dbReference>
<dbReference type="CDD" id="cd00130">
    <property type="entry name" value="PAS"/>
    <property type="match status" value="1"/>
</dbReference>
<gene>
    <name evidence="8" type="primary">norR_1</name>
    <name evidence="8" type="ORF">CAFE_07620</name>
    <name evidence="9" type="ORF">HCR03_15960</name>
</gene>
<dbReference type="SMART" id="SM00382">
    <property type="entry name" value="AAA"/>
    <property type="match status" value="1"/>
</dbReference>
<dbReference type="SUPFAM" id="SSF52540">
    <property type="entry name" value="P-loop containing nucleoside triphosphate hydrolases"/>
    <property type="match status" value="1"/>
</dbReference>
<dbReference type="InterPro" id="IPR035965">
    <property type="entry name" value="PAS-like_dom_sf"/>
</dbReference>
<dbReference type="SUPFAM" id="SSF159800">
    <property type="entry name" value="PrpR receptor domain-like"/>
    <property type="match status" value="1"/>
</dbReference>
<evidence type="ECO:0000256" key="4">
    <source>
        <dbReference type="ARBA" id="ARBA00023125"/>
    </source>
</evidence>
<keyword evidence="10" id="KW-1185">Reference proteome</keyword>
<evidence type="ECO:0000313" key="10">
    <source>
        <dbReference type="Proteomes" id="UP000469440"/>
    </source>
</evidence>
<dbReference type="InterPro" id="IPR010524">
    <property type="entry name" value="Sig_transdc_resp-reg_PrpR_N"/>
</dbReference>
<dbReference type="GO" id="GO:0000156">
    <property type="term" value="F:phosphorelay response regulator activity"/>
    <property type="evidence" value="ECO:0007669"/>
    <property type="project" value="InterPro"/>
</dbReference>
<keyword evidence="5" id="KW-0804">Transcription</keyword>
<keyword evidence="3" id="KW-0805">Transcription regulation</keyword>
<evidence type="ECO:0000313" key="11">
    <source>
        <dbReference type="Proteomes" id="UP000515909"/>
    </source>
</evidence>
<dbReference type="GO" id="GO:0006355">
    <property type="term" value="P:regulation of DNA-templated transcription"/>
    <property type="evidence" value="ECO:0007669"/>
    <property type="project" value="InterPro"/>
</dbReference>
<dbReference type="CDD" id="cd00009">
    <property type="entry name" value="AAA"/>
    <property type="match status" value="1"/>
</dbReference>
<dbReference type="Proteomes" id="UP000515909">
    <property type="component" value="Chromosome"/>
</dbReference>
<protein>
    <submittedName>
        <fullName evidence="8">Anaerobic nitric oxide reductase transcription regulator NorR</fullName>
    </submittedName>
    <submittedName>
        <fullName evidence="9">Sigma 54-interacting transcriptional regulator</fullName>
    </submittedName>
</protein>
<evidence type="ECO:0000256" key="3">
    <source>
        <dbReference type="ARBA" id="ARBA00023015"/>
    </source>
</evidence>
<dbReference type="Gene3D" id="1.10.8.60">
    <property type="match status" value="1"/>
</dbReference>
<dbReference type="RefSeq" id="WP_156989847.1">
    <property type="nucleotide sequence ID" value="NZ_CP060286.1"/>
</dbReference>
<dbReference type="Gene3D" id="3.40.50.300">
    <property type="entry name" value="P-loop containing nucleotide triphosphate hydrolases"/>
    <property type="match status" value="1"/>
</dbReference>
<organism evidence="8 10">
    <name type="scientific">Caproicibacter fermentans</name>
    <dbReference type="NCBI Taxonomy" id="2576756"/>
    <lineage>
        <taxon>Bacteria</taxon>
        <taxon>Bacillati</taxon>
        <taxon>Bacillota</taxon>
        <taxon>Clostridia</taxon>
        <taxon>Eubacteriales</taxon>
        <taxon>Acutalibacteraceae</taxon>
        <taxon>Caproicibacter</taxon>
    </lineage>
</organism>
<dbReference type="Gene3D" id="3.30.450.20">
    <property type="entry name" value="PAS domain"/>
    <property type="match status" value="1"/>
</dbReference>
<dbReference type="Pfam" id="PF00158">
    <property type="entry name" value="Sigma54_activat"/>
    <property type="match status" value="1"/>
</dbReference>
<dbReference type="NCBIfam" id="TIGR00229">
    <property type="entry name" value="sensory_box"/>
    <property type="match status" value="1"/>
</dbReference>
<evidence type="ECO:0000259" key="6">
    <source>
        <dbReference type="PROSITE" id="PS50045"/>
    </source>
</evidence>
<dbReference type="Pfam" id="PF06506">
    <property type="entry name" value="PrpR_N"/>
    <property type="match status" value="1"/>
</dbReference>
<dbReference type="EMBL" id="CP060286">
    <property type="protein sequence ID" value="QNK40161.1"/>
    <property type="molecule type" value="Genomic_DNA"/>
</dbReference>
<name>A0A6N8HWP8_9FIRM</name>
<feature type="domain" description="Sigma-54 factor interaction" evidence="6">
    <location>
        <begin position="328"/>
        <end position="554"/>
    </location>
</feature>
<dbReference type="InterPro" id="IPR027417">
    <property type="entry name" value="P-loop_NTPase"/>
</dbReference>
<dbReference type="SMART" id="SM00091">
    <property type="entry name" value="PAS"/>
    <property type="match status" value="1"/>
</dbReference>
<dbReference type="Proteomes" id="UP000469440">
    <property type="component" value="Unassembled WGS sequence"/>
</dbReference>
<dbReference type="AlphaFoldDB" id="A0A6N8HWP8"/>
<dbReference type="InterPro" id="IPR003593">
    <property type="entry name" value="AAA+_ATPase"/>
</dbReference>
<dbReference type="EMBL" id="VWXL01000019">
    <property type="protein sequence ID" value="MVB10088.1"/>
    <property type="molecule type" value="Genomic_DNA"/>
</dbReference>
<keyword evidence="2" id="KW-0067">ATP-binding</keyword>
<keyword evidence="4" id="KW-0238">DNA-binding</keyword>
<dbReference type="InterPro" id="IPR000014">
    <property type="entry name" value="PAS"/>
</dbReference>
<reference evidence="9 11" key="2">
    <citation type="submission" date="2020-08" db="EMBL/GenBank/DDBJ databases">
        <title>The isolate Caproiciproducens sp. 7D4C2 produces n-caproate at mildly acidic conditions from hexoses: genome and rBOX comparison with related strains and chain-elongating bacteria.</title>
        <authorList>
            <person name="Esquivel-Elizondo S."/>
            <person name="Bagci C."/>
            <person name="Temovska M."/>
            <person name="Jeon B.S."/>
            <person name="Bessarab I."/>
            <person name="Williams R.B.H."/>
            <person name="Huson D.H."/>
            <person name="Angenent L.T."/>
        </authorList>
    </citation>
    <scope>NUCLEOTIDE SEQUENCE [LARGE SCALE GENOMIC DNA]</scope>
    <source>
        <strain evidence="9 11">7D4C2</strain>
    </source>
</reference>
<dbReference type="Pfam" id="PF25601">
    <property type="entry name" value="AAA_lid_14"/>
    <property type="match status" value="1"/>
</dbReference>
<dbReference type="PANTHER" id="PTHR32071">
    <property type="entry name" value="TRANSCRIPTIONAL REGULATORY PROTEIN"/>
    <property type="match status" value="1"/>
</dbReference>
<dbReference type="InterPro" id="IPR002078">
    <property type="entry name" value="Sigma_54_int"/>
</dbReference>
<keyword evidence="1" id="KW-0547">Nucleotide-binding</keyword>
<dbReference type="Gene3D" id="3.40.50.10660">
    <property type="entry name" value="PrpR receptor domain-like"/>
    <property type="match status" value="1"/>
</dbReference>
<dbReference type="OrthoDB" id="9803970at2"/>
<feature type="domain" description="PAS" evidence="7">
    <location>
        <begin position="194"/>
        <end position="247"/>
    </location>
</feature>
<evidence type="ECO:0000259" key="7">
    <source>
        <dbReference type="PROSITE" id="PS50112"/>
    </source>
</evidence>
<dbReference type="GO" id="GO:0003677">
    <property type="term" value="F:DNA binding"/>
    <property type="evidence" value="ECO:0007669"/>
    <property type="project" value="UniProtKB-KW"/>
</dbReference>
<evidence type="ECO:0000256" key="5">
    <source>
        <dbReference type="ARBA" id="ARBA00023163"/>
    </source>
</evidence>
<evidence type="ECO:0000313" key="9">
    <source>
        <dbReference type="EMBL" id="QNK40161.1"/>
    </source>
</evidence>
<sequence>MFQKYRICCFTYGKLHELALNAVRQLNDPEMEITCVSTQGQKLNKSIRLALKNNTEVFIAGSSNFETISHSYDIPIVGIEVGYQDYLQHIVEASKKADRIGIACYQNRLNYDFSLLEPFLGIQIKKIIYNRNTDLPEKMRDCGCPLIMGGGYACEVAAQLGLTGVLIYPGIQVIINAFRTAKIFAQRLRKKKSDMMYYAAVIGESPNGIISIDRFGAVTNYNPSAENYLGVTASDALGKQAETLFPQLKLTSTFQQKSRVEDTVVLYHNRQLHLRKILMTEDPAVEAAATALITDLSDFRKSEMSYLIKQRALLSKSGFISKYHFSDILGNCAELKKTLNKAKLYSKTNYNILIFGETGTGKELLAQSICNYSERAGQSFVAVNCAALPDNLLESELFGYQEGAFTGSAKGGHRGLFELANGGTIFLDEIGSVSPALQVKLLRVLQEHEIMRIGDDKIIPVDVRVIAATNKNPEDMLKDGFRMDLLFRLNELELELPPLRRRGEDILLLFRQFLNHKVEAGPVLIPDDDLSLLRMYSWPGNIRELHNVCARFSLFLNAQGEEKSFSRILRECIGEKRLLADVFSRYHYAPGVTDASADMLHDLSDKLGYTQKEIAGMLHISRSTLWRMQKESD</sequence>
<evidence type="ECO:0000313" key="8">
    <source>
        <dbReference type="EMBL" id="MVB10088.1"/>
    </source>
</evidence>
<accession>A0A7G8T970</accession>
<accession>A0A6N8HWP8</accession>
<evidence type="ECO:0000256" key="1">
    <source>
        <dbReference type="ARBA" id="ARBA00022741"/>
    </source>
</evidence>
<evidence type="ECO:0000256" key="2">
    <source>
        <dbReference type="ARBA" id="ARBA00022840"/>
    </source>
</evidence>
<dbReference type="InterPro" id="IPR025943">
    <property type="entry name" value="Sigma_54_int_dom_ATP-bd_2"/>
</dbReference>
<dbReference type="SUPFAM" id="SSF55785">
    <property type="entry name" value="PYP-like sensor domain (PAS domain)"/>
    <property type="match status" value="1"/>
</dbReference>
<dbReference type="InterPro" id="IPR058031">
    <property type="entry name" value="AAA_lid_NorR"/>
</dbReference>
<dbReference type="InterPro" id="IPR025944">
    <property type="entry name" value="Sigma_54_int_dom_CS"/>
</dbReference>
<dbReference type="GO" id="GO:0005524">
    <property type="term" value="F:ATP binding"/>
    <property type="evidence" value="ECO:0007669"/>
    <property type="project" value="UniProtKB-KW"/>
</dbReference>
<dbReference type="PROSITE" id="PS50045">
    <property type="entry name" value="SIGMA54_INTERACT_4"/>
    <property type="match status" value="1"/>
</dbReference>
<dbReference type="Gene3D" id="3.40.50.2300">
    <property type="match status" value="1"/>
</dbReference>
<dbReference type="FunFam" id="3.40.50.300:FF:000006">
    <property type="entry name" value="DNA-binding transcriptional regulator NtrC"/>
    <property type="match status" value="1"/>
</dbReference>
<dbReference type="PROSITE" id="PS00676">
    <property type="entry name" value="SIGMA54_INTERACT_2"/>
    <property type="match status" value="1"/>
</dbReference>
<dbReference type="InterPro" id="IPR025662">
    <property type="entry name" value="Sigma_54_int_dom_ATP-bd_1"/>
</dbReference>